<evidence type="ECO:0000313" key="2">
    <source>
        <dbReference type="EMBL" id="SEH45762.1"/>
    </source>
</evidence>
<dbReference type="EMBL" id="FNWO01000010">
    <property type="protein sequence ID" value="SEH45762.1"/>
    <property type="molecule type" value="Genomic_DNA"/>
</dbReference>
<dbReference type="InterPro" id="IPR057326">
    <property type="entry name" value="KR_dom"/>
</dbReference>
<dbReference type="AlphaFoldDB" id="A0A1H6IHC9"/>
<proteinExistence type="predicted"/>
<protein>
    <submittedName>
        <fullName evidence="2">Short-chain dehydrogenase</fullName>
    </submittedName>
</protein>
<dbReference type="Pfam" id="PF00106">
    <property type="entry name" value="adh_short"/>
    <property type="match status" value="1"/>
</dbReference>
<evidence type="ECO:0000259" key="1">
    <source>
        <dbReference type="SMART" id="SM00822"/>
    </source>
</evidence>
<dbReference type="RefSeq" id="WP_074768943.1">
    <property type="nucleotide sequence ID" value="NZ_FNWO01000010.1"/>
</dbReference>
<reference evidence="3" key="1">
    <citation type="submission" date="2016-10" db="EMBL/GenBank/DDBJ databases">
        <authorList>
            <person name="Varghese N."/>
            <person name="Submissions S."/>
        </authorList>
    </citation>
    <scope>NUCLEOTIDE SEQUENCE [LARGE SCALE GENOMIC DNA]</scope>
    <source>
        <strain evidence="3">DSM 13234</strain>
    </source>
</reference>
<dbReference type="Proteomes" id="UP000182983">
    <property type="component" value="Unassembled WGS sequence"/>
</dbReference>
<sequence>MATLLIIGASRGLGLEFVRQYAAAGWRVLATVRDPLSGRAASEAGAEIYVCDIGDPASIKRLAASLDGTPIDLLLHNAGIYGANPPFGEIDPADLIEVYRVNTVAPLLVAQAFAGHLVGPKLFAVLSSMMGSIADNSSGGSYAYRASKAALNMVIKTLSLDLAERGIVPVALSPGWVRTEMGGPAAPLSPTEAVSGLRAALGGVKAADSGSFIHVDGSRLPW</sequence>
<feature type="domain" description="Ketoreductase" evidence="1">
    <location>
        <begin position="2"/>
        <end position="179"/>
    </location>
</feature>
<dbReference type="InterPro" id="IPR036291">
    <property type="entry name" value="NAD(P)-bd_dom_sf"/>
</dbReference>
<dbReference type="PANTHER" id="PTHR45458:SF1">
    <property type="entry name" value="SHORT CHAIN DEHYDROGENASE"/>
    <property type="match status" value="1"/>
</dbReference>
<accession>A0A1H6IHC9</accession>
<dbReference type="OrthoDB" id="9785826at2"/>
<dbReference type="InterPro" id="IPR052184">
    <property type="entry name" value="SDR_enzymes"/>
</dbReference>
<gene>
    <name evidence="2" type="ORF">SAMN04244559_02435</name>
</gene>
<name>A0A1H6IHC9_MAGFU</name>
<dbReference type="GO" id="GO:0016616">
    <property type="term" value="F:oxidoreductase activity, acting on the CH-OH group of donors, NAD or NADP as acceptor"/>
    <property type="evidence" value="ECO:0007669"/>
    <property type="project" value="TreeGrafter"/>
</dbReference>
<dbReference type="InterPro" id="IPR002347">
    <property type="entry name" value="SDR_fam"/>
</dbReference>
<dbReference type="PRINTS" id="PR00081">
    <property type="entry name" value="GDHRDH"/>
</dbReference>
<dbReference type="CDD" id="cd05325">
    <property type="entry name" value="carb_red_sniffer_like_SDR_c"/>
    <property type="match status" value="1"/>
</dbReference>
<dbReference type="Gene3D" id="3.40.50.720">
    <property type="entry name" value="NAD(P)-binding Rossmann-like Domain"/>
    <property type="match status" value="1"/>
</dbReference>
<dbReference type="PANTHER" id="PTHR45458">
    <property type="entry name" value="SHORT-CHAIN DEHYDROGENASE/REDUCTASE SDR"/>
    <property type="match status" value="1"/>
</dbReference>
<keyword evidence="3" id="KW-1185">Reference proteome</keyword>
<dbReference type="SMART" id="SM00822">
    <property type="entry name" value="PKS_KR"/>
    <property type="match status" value="1"/>
</dbReference>
<organism evidence="2 3">
    <name type="scientific">Magnetospirillum fulvum</name>
    <name type="common">Rhodospirillum fulvum</name>
    <dbReference type="NCBI Taxonomy" id="1082"/>
    <lineage>
        <taxon>Bacteria</taxon>
        <taxon>Pseudomonadati</taxon>
        <taxon>Pseudomonadota</taxon>
        <taxon>Alphaproteobacteria</taxon>
        <taxon>Rhodospirillales</taxon>
        <taxon>Rhodospirillaceae</taxon>
        <taxon>Magnetospirillum</taxon>
    </lineage>
</organism>
<evidence type="ECO:0000313" key="3">
    <source>
        <dbReference type="Proteomes" id="UP000182983"/>
    </source>
</evidence>
<dbReference type="SUPFAM" id="SSF51735">
    <property type="entry name" value="NAD(P)-binding Rossmann-fold domains"/>
    <property type="match status" value="1"/>
</dbReference>